<sequence>RSQTKRGTERFRQILISESAHLIWKMQNERVVNDKPHHTAREIEQRWLHAMNRRMKLDCILSDRKKFRRKAIQKSLILKTWQGTLLGAPSLPEDWMMEDGVCIKALPRVVSTI</sequence>
<proteinExistence type="predicted"/>
<dbReference type="EMBL" id="KZ293762">
    <property type="protein sequence ID" value="PBK79711.1"/>
    <property type="molecule type" value="Genomic_DNA"/>
</dbReference>
<reference evidence="2" key="1">
    <citation type="journal article" date="2017" name="Nat. Ecol. Evol.">
        <title>Genome expansion and lineage-specific genetic innovations in the forest pathogenic fungi Armillaria.</title>
        <authorList>
            <person name="Sipos G."/>
            <person name="Prasanna A.N."/>
            <person name="Walter M.C."/>
            <person name="O'Connor E."/>
            <person name="Balint B."/>
            <person name="Krizsan K."/>
            <person name="Kiss B."/>
            <person name="Hess J."/>
            <person name="Varga T."/>
            <person name="Slot J."/>
            <person name="Riley R."/>
            <person name="Boka B."/>
            <person name="Rigling D."/>
            <person name="Barry K."/>
            <person name="Lee J."/>
            <person name="Mihaltcheva S."/>
            <person name="LaButti K."/>
            <person name="Lipzen A."/>
            <person name="Waldron R."/>
            <person name="Moloney N.M."/>
            <person name="Sperisen C."/>
            <person name="Kredics L."/>
            <person name="Vagvoelgyi C."/>
            <person name="Patrignani A."/>
            <person name="Fitzpatrick D."/>
            <person name="Nagy I."/>
            <person name="Doyle S."/>
            <person name="Anderson J.B."/>
            <person name="Grigoriev I.V."/>
            <person name="Gueldener U."/>
            <person name="Muensterkoetter M."/>
            <person name="Nagy L.G."/>
        </authorList>
    </citation>
    <scope>NUCLEOTIDE SEQUENCE [LARGE SCALE GENOMIC DNA]</scope>
    <source>
        <strain evidence="2">Ar21-2</strain>
    </source>
</reference>
<feature type="non-terminal residue" evidence="1">
    <location>
        <position position="1"/>
    </location>
</feature>
<dbReference type="STRING" id="47427.A0A2H3C9F1"/>
<dbReference type="AlphaFoldDB" id="A0A2H3C9F1"/>
<name>A0A2H3C9F1_ARMGA</name>
<keyword evidence="2" id="KW-1185">Reference proteome</keyword>
<organism evidence="1 2">
    <name type="scientific">Armillaria gallica</name>
    <name type="common">Bulbous honey fungus</name>
    <name type="synonym">Armillaria bulbosa</name>
    <dbReference type="NCBI Taxonomy" id="47427"/>
    <lineage>
        <taxon>Eukaryota</taxon>
        <taxon>Fungi</taxon>
        <taxon>Dikarya</taxon>
        <taxon>Basidiomycota</taxon>
        <taxon>Agaricomycotina</taxon>
        <taxon>Agaricomycetes</taxon>
        <taxon>Agaricomycetidae</taxon>
        <taxon>Agaricales</taxon>
        <taxon>Marasmiineae</taxon>
        <taxon>Physalacriaceae</taxon>
        <taxon>Armillaria</taxon>
    </lineage>
</organism>
<protein>
    <submittedName>
        <fullName evidence="1">Uncharacterized protein</fullName>
    </submittedName>
</protein>
<dbReference type="OrthoDB" id="3253907at2759"/>
<evidence type="ECO:0000313" key="1">
    <source>
        <dbReference type="EMBL" id="PBK79711.1"/>
    </source>
</evidence>
<dbReference type="OMA" id="LRAMNTR"/>
<gene>
    <name evidence="1" type="ORF">ARMGADRAFT_1100209</name>
</gene>
<dbReference type="InParanoid" id="A0A2H3C9F1"/>
<evidence type="ECO:0000313" key="2">
    <source>
        <dbReference type="Proteomes" id="UP000217790"/>
    </source>
</evidence>
<accession>A0A2H3C9F1</accession>
<dbReference type="Proteomes" id="UP000217790">
    <property type="component" value="Unassembled WGS sequence"/>
</dbReference>